<dbReference type="SUPFAM" id="SSF46894">
    <property type="entry name" value="C-terminal effector domain of the bipartite response regulators"/>
    <property type="match status" value="1"/>
</dbReference>
<dbReference type="Gene3D" id="6.10.250.690">
    <property type="match status" value="1"/>
</dbReference>
<evidence type="ECO:0000313" key="11">
    <source>
        <dbReference type="Proteomes" id="UP000004226"/>
    </source>
</evidence>
<keyword evidence="11" id="KW-1185">Reference proteome</keyword>
<evidence type="ECO:0000256" key="4">
    <source>
        <dbReference type="ARBA" id="ARBA00023125"/>
    </source>
</evidence>
<evidence type="ECO:0000259" key="9">
    <source>
        <dbReference type="PROSITE" id="PS51755"/>
    </source>
</evidence>
<dbReference type="GO" id="GO:0000976">
    <property type="term" value="F:transcription cis-regulatory region binding"/>
    <property type="evidence" value="ECO:0007669"/>
    <property type="project" value="TreeGrafter"/>
</dbReference>
<dbReference type="EMBL" id="ADAD01000174">
    <property type="protein sequence ID" value="EEY34288.1"/>
    <property type="molecule type" value="Genomic_DNA"/>
</dbReference>
<name>D0GNL7_9FUSO</name>
<evidence type="ECO:0000256" key="7">
    <source>
        <dbReference type="PROSITE-ProRule" id="PRU01091"/>
    </source>
</evidence>
<dbReference type="Proteomes" id="UP000004226">
    <property type="component" value="Unassembled WGS sequence"/>
</dbReference>
<dbReference type="FunFam" id="1.10.10.10:FF:000005">
    <property type="entry name" value="Two-component system response regulator"/>
    <property type="match status" value="1"/>
</dbReference>
<dbReference type="CDD" id="cd00383">
    <property type="entry name" value="trans_reg_C"/>
    <property type="match status" value="1"/>
</dbReference>
<keyword evidence="3" id="KW-0805">Transcription regulation</keyword>
<sequence>MLKYAIIKKNRLSGEKMRILVVEDEKKINDVIVKILKQEKYGVDSCYDGQEALDYIFSVDYDAVILDIMLPKKDGFEVLKKIREKNIKTPVLFLTARDRVEDRVKGLDYGADDYLIKPFAFEELLARVRVLLRKSSDTSQTGNIFKVENLTVNCNDHTVFRDETSIKLSAKEFAILEYLIRNKGKVVSKEKIEEHVWDFDYEGGSNIVEVYIKFLRKKIDDNFSPKLIHTIRRVGYILKVEND</sequence>
<dbReference type="Gene3D" id="3.40.50.2300">
    <property type="match status" value="1"/>
</dbReference>
<dbReference type="FunFam" id="3.40.50.2300:FF:000001">
    <property type="entry name" value="DNA-binding response regulator PhoB"/>
    <property type="match status" value="1"/>
</dbReference>
<dbReference type="InterPro" id="IPR001789">
    <property type="entry name" value="Sig_transdc_resp-reg_receiver"/>
</dbReference>
<keyword evidence="5" id="KW-0804">Transcription</keyword>
<keyword evidence="1 6" id="KW-0597">Phosphoprotein</keyword>
<evidence type="ECO:0000256" key="5">
    <source>
        <dbReference type="ARBA" id="ARBA00023163"/>
    </source>
</evidence>
<dbReference type="InterPro" id="IPR001867">
    <property type="entry name" value="OmpR/PhoB-type_DNA-bd"/>
</dbReference>
<dbReference type="GO" id="GO:0000156">
    <property type="term" value="F:phosphorelay response regulator activity"/>
    <property type="evidence" value="ECO:0007669"/>
    <property type="project" value="TreeGrafter"/>
</dbReference>
<dbReference type="GO" id="GO:0006355">
    <property type="term" value="P:regulation of DNA-templated transcription"/>
    <property type="evidence" value="ECO:0007669"/>
    <property type="project" value="InterPro"/>
</dbReference>
<accession>D0GNL7</accession>
<reference evidence="10 11" key="1">
    <citation type="submission" date="2009-10" db="EMBL/GenBank/DDBJ databases">
        <authorList>
            <person name="Harkins D.M."/>
            <person name="Madupu R."/>
            <person name="Durkin A.S."/>
            <person name="Torralba M."/>
            <person name="Methe B."/>
            <person name="Sutton G.G."/>
            <person name="Strausberg R.L."/>
            <person name="Nelson K.E."/>
        </authorList>
    </citation>
    <scope>NUCLEOTIDE SEQUENCE [LARGE SCALE GENOMIC DNA]</scope>
    <source>
        <strain evidence="10 11">F0264</strain>
    </source>
</reference>
<dbReference type="Gene3D" id="1.10.10.10">
    <property type="entry name" value="Winged helix-like DNA-binding domain superfamily/Winged helix DNA-binding domain"/>
    <property type="match status" value="1"/>
</dbReference>
<evidence type="ECO:0000259" key="8">
    <source>
        <dbReference type="PROSITE" id="PS50110"/>
    </source>
</evidence>
<feature type="domain" description="OmpR/PhoB-type" evidence="9">
    <location>
        <begin position="142"/>
        <end position="240"/>
    </location>
</feature>
<feature type="DNA-binding region" description="OmpR/PhoB-type" evidence="7">
    <location>
        <begin position="142"/>
        <end position="240"/>
    </location>
</feature>
<dbReference type="GO" id="GO:0032993">
    <property type="term" value="C:protein-DNA complex"/>
    <property type="evidence" value="ECO:0007669"/>
    <property type="project" value="TreeGrafter"/>
</dbReference>
<keyword evidence="2" id="KW-0902">Two-component regulatory system</keyword>
<feature type="domain" description="Response regulatory" evidence="8">
    <location>
        <begin position="18"/>
        <end position="132"/>
    </location>
</feature>
<keyword evidence="4 7" id="KW-0238">DNA-binding</keyword>
<dbReference type="InterPro" id="IPR036388">
    <property type="entry name" value="WH-like_DNA-bd_sf"/>
</dbReference>
<comment type="caution">
    <text evidence="10">The sequence shown here is derived from an EMBL/GenBank/DDBJ whole genome shotgun (WGS) entry which is preliminary data.</text>
</comment>
<organism evidence="10 11">
    <name type="scientific">Pseudoleptotrichia goodfellowii F0264</name>
    <dbReference type="NCBI Taxonomy" id="596323"/>
    <lineage>
        <taxon>Bacteria</taxon>
        <taxon>Fusobacteriati</taxon>
        <taxon>Fusobacteriota</taxon>
        <taxon>Fusobacteriia</taxon>
        <taxon>Fusobacteriales</taxon>
        <taxon>Leptotrichiaceae</taxon>
        <taxon>Pseudoleptotrichia</taxon>
    </lineage>
</organism>
<dbReference type="PROSITE" id="PS50110">
    <property type="entry name" value="RESPONSE_REGULATORY"/>
    <property type="match status" value="1"/>
</dbReference>
<dbReference type="GO" id="GO:0005829">
    <property type="term" value="C:cytosol"/>
    <property type="evidence" value="ECO:0007669"/>
    <property type="project" value="TreeGrafter"/>
</dbReference>
<dbReference type="PROSITE" id="PS51755">
    <property type="entry name" value="OMPR_PHOB"/>
    <property type="match status" value="1"/>
</dbReference>
<evidence type="ECO:0000256" key="3">
    <source>
        <dbReference type="ARBA" id="ARBA00023015"/>
    </source>
</evidence>
<dbReference type="InterPro" id="IPR039420">
    <property type="entry name" value="WalR-like"/>
</dbReference>
<dbReference type="Pfam" id="PF00486">
    <property type="entry name" value="Trans_reg_C"/>
    <property type="match status" value="1"/>
</dbReference>
<dbReference type="Pfam" id="PF00072">
    <property type="entry name" value="Response_reg"/>
    <property type="match status" value="1"/>
</dbReference>
<dbReference type="PANTHER" id="PTHR48111">
    <property type="entry name" value="REGULATOR OF RPOS"/>
    <property type="match status" value="1"/>
</dbReference>
<dbReference type="CDD" id="cd17625">
    <property type="entry name" value="REC_OmpR_DrrD-like"/>
    <property type="match status" value="1"/>
</dbReference>
<dbReference type="eggNOG" id="COG0745">
    <property type="taxonomic scope" value="Bacteria"/>
</dbReference>
<dbReference type="AlphaFoldDB" id="D0GNL7"/>
<feature type="modified residue" description="4-aspartylphosphate" evidence="6">
    <location>
        <position position="67"/>
    </location>
</feature>
<proteinExistence type="predicted"/>
<dbReference type="InterPro" id="IPR016032">
    <property type="entry name" value="Sig_transdc_resp-reg_C-effctor"/>
</dbReference>
<dbReference type="InterPro" id="IPR011006">
    <property type="entry name" value="CheY-like_superfamily"/>
</dbReference>
<dbReference type="SUPFAM" id="SSF52172">
    <property type="entry name" value="CheY-like"/>
    <property type="match status" value="1"/>
</dbReference>
<dbReference type="PANTHER" id="PTHR48111:SF22">
    <property type="entry name" value="REGULATOR OF RPOS"/>
    <property type="match status" value="1"/>
</dbReference>
<evidence type="ECO:0000256" key="1">
    <source>
        <dbReference type="ARBA" id="ARBA00022553"/>
    </source>
</evidence>
<gene>
    <name evidence="10" type="ORF">HMPREF0554_0528</name>
</gene>
<evidence type="ECO:0000256" key="6">
    <source>
        <dbReference type="PROSITE-ProRule" id="PRU00169"/>
    </source>
</evidence>
<evidence type="ECO:0000313" key="10">
    <source>
        <dbReference type="EMBL" id="EEY34288.1"/>
    </source>
</evidence>
<dbReference type="SMART" id="SM00862">
    <property type="entry name" value="Trans_reg_C"/>
    <property type="match status" value="1"/>
</dbReference>
<evidence type="ECO:0000256" key="2">
    <source>
        <dbReference type="ARBA" id="ARBA00023012"/>
    </source>
</evidence>
<dbReference type="SMART" id="SM00448">
    <property type="entry name" value="REC"/>
    <property type="match status" value="1"/>
</dbReference>
<protein>
    <submittedName>
        <fullName evidence="10">Response regulator receiver domain protein</fullName>
    </submittedName>
</protein>